<dbReference type="SUPFAM" id="SSF55785">
    <property type="entry name" value="PYP-like sensor domain (PAS domain)"/>
    <property type="match status" value="1"/>
</dbReference>
<dbReference type="Proteomes" id="UP001208692">
    <property type="component" value="Unassembled WGS sequence"/>
</dbReference>
<evidence type="ECO:0000313" key="4">
    <source>
        <dbReference type="Proteomes" id="UP001207736"/>
    </source>
</evidence>
<dbReference type="PROSITE" id="PS50112">
    <property type="entry name" value="PAS"/>
    <property type="match status" value="1"/>
</dbReference>
<evidence type="ECO:0000313" key="2">
    <source>
        <dbReference type="EMBL" id="GJM49361.1"/>
    </source>
</evidence>
<dbReference type="CDD" id="cd00130">
    <property type="entry name" value="PAS"/>
    <property type="match status" value="1"/>
</dbReference>
<keyword evidence="5" id="KW-1185">Reference proteome</keyword>
<reference evidence="2 5" key="1">
    <citation type="submission" date="2021-11" db="EMBL/GenBank/DDBJ databases">
        <title>Draft genome sequence of Capnocytophaga sp. strain KC07075 isolated from cat oral cavity.</title>
        <authorList>
            <person name="Suzuki M."/>
            <person name="Imaoka K."/>
            <person name="Kimura M."/>
            <person name="Morikawa S."/>
            <person name="Maeda K."/>
        </authorList>
    </citation>
    <scope>NUCLEOTIDE SEQUENCE</scope>
    <source>
        <strain evidence="2">KC07075</strain>
        <strain evidence="3 5">KC07079</strain>
    </source>
</reference>
<dbReference type="Gene3D" id="3.30.450.20">
    <property type="entry name" value="PAS domain"/>
    <property type="match status" value="1"/>
</dbReference>
<evidence type="ECO:0000313" key="3">
    <source>
        <dbReference type="EMBL" id="GJM52512.1"/>
    </source>
</evidence>
<dbReference type="RefSeq" id="WP_264845951.1">
    <property type="nucleotide sequence ID" value="NZ_BPMA01000016.1"/>
</dbReference>
<evidence type="ECO:0000313" key="5">
    <source>
        <dbReference type="Proteomes" id="UP001208692"/>
    </source>
</evidence>
<dbReference type="AlphaFoldDB" id="A0AAV5APX8"/>
<dbReference type="EMBL" id="BQKA01000006">
    <property type="protein sequence ID" value="GJM49361.1"/>
    <property type="molecule type" value="Genomic_DNA"/>
</dbReference>
<dbReference type="InterPro" id="IPR013655">
    <property type="entry name" value="PAS_fold_3"/>
</dbReference>
<dbReference type="EMBL" id="BQKB01000013">
    <property type="protein sequence ID" value="GJM52512.1"/>
    <property type="molecule type" value="Genomic_DNA"/>
</dbReference>
<comment type="caution">
    <text evidence="2">The sequence shown here is derived from an EMBL/GenBank/DDBJ whole genome shotgun (WGS) entry which is preliminary data.</text>
</comment>
<dbReference type="Proteomes" id="UP001207736">
    <property type="component" value="Unassembled WGS sequence"/>
</dbReference>
<name>A0AAV5APX8_9FLAO</name>
<evidence type="ECO:0000259" key="1">
    <source>
        <dbReference type="PROSITE" id="PS50112"/>
    </source>
</evidence>
<dbReference type="InterPro" id="IPR000014">
    <property type="entry name" value="PAS"/>
</dbReference>
<accession>A0AAV5APX8</accession>
<sequence length="177" mass="20528">MSNQRPTPIDKEVQWDKTKTIMSRTDAAGTIDYANQVFVDVCGYSQEELIGQPHNIIRHPDMPKIIFKVLWDNIQQGKNFHAVAKNLAKSGEYYWVVTDFDIIKDPMGRIVSYLARRTSVPTESVQKYIAPLYQKLLQAEQVGGMEASAKYLEQFLKENNFYDYIDFIEHAILEFKK</sequence>
<gene>
    <name evidence="2" type="ORF">RCZ15_03360</name>
    <name evidence="3" type="ORF">RCZ16_08290</name>
</gene>
<dbReference type="Pfam" id="PF08447">
    <property type="entry name" value="PAS_3"/>
    <property type="match status" value="1"/>
</dbReference>
<feature type="domain" description="PAS" evidence="1">
    <location>
        <begin position="26"/>
        <end position="77"/>
    </location>
</feature>
<proteinExistence type="predicted"/>
<dbReference type="NCBIfam" id="TIGR00229">
    <property type="entry name" value="sensory_box"/>
    <property type="match status" value="1"/>
</dbReference>
<dbReference type="InterPro" id="IPR035965">
    <property type="entry name" value="PAS-like_dom_sf"/>
</dbReference>
<protein>
    <submittedName>
        <fullName evidence="2">Methyl-accepting chemotaxis protein</fullName>
    </submittedName>
</protein>
<organism evidence="2 4">
    <name type="scientific">Capnocytophaga catalasegens</name>
    <dbReference type="NCBI Taxonomy" id="1004260"/>
    <lineage>
        <taxon>Bacteria</taxon>
        <taxon>Pseudomonadati</taxon>
        <taxon>Bacteroidota</taxon>
        <taxon>Flavobacteriia</taxon>
        <taxon>Flavobacteriales</taxon>
        <taxon>Flavobacteriaceae</taxon>
        <taxon>Capnocytophaga</taxon>
    </lineage>
</organism>